<comment type="caution">
    <text evidence="4">The sequence shown here is derived from an EMBL/GenBank/DDBJ whole genome shotgun (WGS) entry which is preliminary data.</text>
</comment>
<accession>A0A1F4UVK0</accession>
<name>A0A1F4UVK0_UNCKA</name>
<feature type="domain" description="Glycoside hydrolase family 42 N-terminal" evidence="3">
    <location>
        <begin position="64"/>
        <end position="151"/>
    </location>
</feature>
<gene>
    <name evidence="4" type="ORF">A3A69_02475</name>
</gene>
<reference evidence="4 5" key="1">
    <citation type="journal article" date="2016" name="Nat. Commun.">
        <title>Thousands of microbial genomes shed light on interconnected biogeochemical processes in an aquifer system.</title>
        <authorList>
            <person name="Anantharaman K."/>
            <person name="Brown C.T."/>
            <person name="Hug L.A."/>
            <person name="Sharon I."/>
            <person name="Castelle C.J."/>
            <person name="Probst A.J."/>
            <person name="Thomas B.C."/>
            <person name="Singh A."/>
            <person name="Wilkins M.J."/>
            <person name="Karaoz U."/>
            <person name="Brodie E.L."/>
            <person name="Williams K.H."/>
            <person name="Hubbard S.S."/>
            <person name="Banfield J.F."/>
        </authorList>
    </citation>
    <scope>NUCLEOTIDE SEQUENCE [LARGE SCALE GENOMIC DNA]</scope>
</reference>
<dbReference type="InterPro" id="IPR017853">
    <property type="entry name" value="GH"/>
</dbReference>
<dbReference type="GO" id="GO:0004565">
    <property type="term" value="F:beta-galactosidase activity"/>
    <property type="evidence" value="ECO:0007669"/>
    <property type="project" value="InterPro"/>
</dbReference>
<proteinExistence type="predicted"/>
<organism evidence="4 5">
    <name type="scientific">candidate division WWE3 bacterium RIFCSPLOWO2_01_FULL_37_15</name>
    <dbReference type="NCBI Taxonomy" id="1802622"/>
    <lineage>
        <taxon>Bacteria</taxon>
        <taxon>Katanobacteria</taxon>
    </lineage>
</organism>
<keyword evidence="2" id="KW-0326">Glycosidase</keyword>
<evidence type="ECO:0000313" key="4">
    <source>
        <dbReference type="EMBL" id="OGC48223.1"/>
    </source>
</evidence>
<sequence length="328" mass="38006">MHKSTFFFFKPNHESLVKAKELNLDSVFSTHANLDESAIKDIRENVSENIKIYVELGVFAGKDLWDKYPDAVPVEASGKEPSRGWYYGVCPSHEGVRNECLQHVKNILEKDINGIWLDFIRYPTKWEEPEPYILDTCYCDKCLKKFSEYLGEPIEGNTLEDKVLLIDGSYYIEWIEFKTEMITSMVKEVRKLIDEHNIKVEDGKKVKLGFFAIPWQDKEHSAGIKRIVAQDFGSLSTLVDVFSPMLYHKMGGKDVSWIKEMVNYFWEVGKPQLPLIQTEPRESEISTEEFKQALEYASASPSTGVCVFFLEDLMKQPEKFDAVKEYFK</sequence>
<dbReference type="EMBL" id="MEVF01000043">
    <property type="protein sequence ID" value="OGC48223.1"/>
    <property type="molecule type" value="Genomic_DNA"/>
</dbReference>
<evidence type="ECO:0000259" key="3">
    <source>
        <dbReference type="Pfam" id="PF02449"/>
    </source>
</evidence>
<dbReference type="InterPro" id="IPR013529">
    <property type="entry name" value="Glyco_hydro_42_N"/>
</dbReference>
<evidence type="ECO:0000313" key="5">
    <source>
        <dbReference type="Proteomes" id="UP000177458"/>
    </source>
</evidence>
<dbReference type="Proteomes" id="UP000177458">
    <property type="component" value="Unassembled WGS sequence"/>
</dbReference>
<evidence type="ECO:0000256" key="2">
    <source>
        <dbReference type="ARBA" id="ARBA00023295"/>
    </source>
</evidence>
<dbReference type="SUPFAM" id="SSF51445">
    <property type="entry name" value="(Trans)glycosidases"/>
    <property type="match status" value="1"/>
</dbReference>
<protein>
    <recommendedName>
        <fullName evidence="3">Glycoside hydrolase family 42 N-terminal domain-containing protein</fullName>
    </recommendedName>
</protein>
<dbReference type="GO" id="GO:0005975">
    <property type="term" value="P:carbohydrate metabolic process"/>
    <property type="evidence" value="ECO:0007669"/>
    <property type="project" value="InterPro"/>
</dbReference>
<evidence type="ECO:0000256" key="1">
    <source>
        <dbReference type="ARBA" id="ARBA00022801"/>
    </source>
</evidence>
<dbReference type="Gene3D" id="3.20.20.80">
    <property type="entry name" value="Glycosidases"/>
    <property type="match status" value="1"/>
</dbReference>
<keyword evidence="1" id="KW-0378">Hydrolase</keyword>
<dbReference type="AlphaFoldDB" id="A0A1F4UVK0"/>
<dbReference type="GO" id="GO:0009341">
    <property type="term" value="C:beta-galactosidase complex"/>
    <property type="evidence" value="ECO:0007669"/>
    <property type="project" value="InterPro"/>
</dbReference>
<dbReference type="Pfam" id="PF02449">
    <property type="entry name" value="Glyco_hydro_42"/>
    <property type="match status" value="1"/>
</dbReference>